<dbReference type="Pfam" id="PF00196">
    <property type="entry name" value="GerE"/>
    <property type="match status" value="1"/>
</dbReference>
<dbReference type="InterPro" id="IPR036388">
    <property type="entry name" value="WH-like_DNA-bd_sf"/>
</dbReference>
<dbReference type="PRINTS" id="PR00038">
    <property type="entry name" value="HTHLUXR"/>
</dbReference>
<reference evidence="2 3" key="1">
    <citation type="submission" date="2021-01" db="EMBL/GenBank/DDBJ databases">
        <title>Whole genome shotgun sequence of Plantactinospora endophytica NBRC 110450.</title>
        <authorList>
            <person name="Komaki H."/>
            <person name="Tamura T."/>
        </authorList>
    </citation>
    <scope>NUCLEOTIDE SEQUENCE [LARGE SCALE GENOMIC DNA]</scope>
    <source>
        <strain evidence="2 3">NBRC 110450</strain>
    </source>
</reference>
<dbReference type="InterPro" id="IPR027417">
    <property type="entry name" value="P-loop_NTPase"/>
</dbReference>
<dbReference type="Pfam" id="PF25872">
    <property type="entry name" value="HTH_77"/>
    <property type="match status" value="1"/>
</dbReference>
<dbReference type="PROSITE" id="PS50043">
    <property type="entry name" value="HTH_LUXR_2"/>
    <property type="match status" value="1"/>
</dbReference>
<dbReference type="PANTHER" id="PTHR47691:SF3">
    <property type="entry name" value="HTH-TYPE TRANSCRIPTIONAL REGULATOR RV0890C-RELATED"/>
    <property type="match status" value="1"/>
</dbReference>
<gene>
    <name evidence="2" type="ORF">Pen02_34800</name>
</gene>
<evidence type="ECO:0000313" key="3">
    <source>
        <dbReference type="Proteomes" id="UP000646749"/>
    </source>
</evidence>
<keyword evidence="3" id="KW-1185">Reference proteome</keyword>
<dbReference type="InterPro" id="IPR016032">
    <property type="entry name" value="Sig_transdc_resp-reg_C-effctor"/>
</dbReference>
<dbReference type="InterPro" id="IPR058852">
    <property type="entry name" value="HTH_77"/>
</dbReference>
<dbReference type="Gene3D" id="1.10.10.10">
    <property type="entry name" value="Winged helix-like DNA-binding domain superfamily/Winged helix DNA-binding domain"/>
    <property type="match status" value="1"/>
</dbReference>
<evidence type="ECO:0000259" key="1">
    <source>
        <dbReference type="PROSITE" id="PS50043"/>
    </source>
</evidence>
<dbReference type="RefSeq" id="WP_239140871.1">
    <property type="nucleotide sequence ID" value="NZ_BONW01000016.1"/>
</dbReference>
<dbReference type="InterPro" id="IPR000792">
    <property type="entry name" value="Tscrpt_reg_LuxR_C"/>
</dbReference>
<accession>A0ABQ4E1E9</accession>
<organism evidence="2 3">
    <name type="scientific">Plantactinospora endophytica</name>
    <dbReference type="NCBI Taxonomy" id="673535"/>
    <lineage>
        <taxon>Bacteria</taxon>
        <taxon>Bacillati</taxon>
        <taxon>Actinomycetota</taxon>
        <taxon>Actinomycetes</taxon>
        <taxon>Micromonosporales</taxon>
        <taxon>Micromonosporaceae</taxon>
        <taxon>Plantactinospora</taxon>
    </lineage>
</organism>
<dbReference type="SMART" id="SM00421">
    <property type="entry name" value="HTH_LUXR"/>
    <property type="match status" value="1"/>
</dbReference>
<feature type="domain" description="HTH luxR-type" evidence="1">
    <location>
        <begin position="1"/>
        <end position="66"/>
    </location>
</feature>
<name>A0ABQ4E1E9_9ACTN</name>
<dbReference type="EMBL" id="BONW01000016">
    <property type="protein sequence ID" value="GIG88544.1"/>
    <property type="molecule type" value="Genomic_DNA"/>
</dbReference>
<dbReference type="SUPFAM" id="SSF46894">
    <property type="entry name" value="C-terminal effector domain of the bipartite response regulators"/>
    <property type="match status" value="1"/>
</dbReference>
<evidence type="ECO:0000313" key="2">
    <source>
        <dbReference type="EMBL" id="GIG88544.1"/>
    </source>
</evidence>
<comment type="caution">
    <text evidence="2">The sequence shown here is derived from an EMBL/GenBank/DDBJ whole genome shotgun (WGS) entry which is preliminary data.</text>
</comment>
<protein>
    <recommendedName>
        <fullName evidence="1">HTH luxR-type domain-containing protein</fullName>
    </recommendedName>
</protein>
<dbReference type="SUPFAM" id="SSF52540">
    <property type="entry name" value="P-loop containing nucleoside triphosphate hydrolases"/>
    <property type="match status" value="1"/>
</dbReference>
<proteinExistence type="predicted"/>
<dbReference type="Proteomes" id="UP000646749">
    <property type="component" value="Unassembled WGS sequence"/>
</dbReference>
<dbReference type="Gene3D" id="3.40.50.300">
    <property type="entry name" value="P-loop containing nucleotide triphosphate hydrolases"/>
    <property type="match status" value="1"/>
</dbReference>
<sequence length="937" mass="97685">MAAAQAGISAREAEVLSLLGEHLSNAEIAARLFISVRTVETHVSSLLRKLDASDRRALAQLAAEWSRAARGGDAAAGLPAPVTSFVGRVRERAALAEAVGAHRQVSLVGPGGVGKTRLALAVAADAAGDFADGVWFVDLVPITDPAMVGAAVAGAVGIGEQQGRGIDESVAAALADRHALLVLDNCEHVRDGVAPFLERLLTACPRLTVLATSRARLMVPFERVHPVPPLSLNGDGESEAVALFLDRAAAVGWPLAPEQRDQAAEICRGLDGVALAIELAAARLPTLGLDGLTDVLPDQLRLLTGGARADDRHRSVRAMLDWSDALLEPADRTLLHRIAVFVAPFTVDAAGQVAGFAPLEPSSVVDGLARLTEQSLLTAAPSTGGTRYRTLEPVRQYGVQRLATAGALAEVRSRHLRWCLSGAIDLAAGVRAVDGPWRARFDVVADDLRAALGWAAGVPEQHADAHRLAVALAELAFARNLVGESQQRYEQAATLTGEAAATAEALRHAAAVAGCRLLGDEMYRLHRAAADAAERAGDKAGAARDLATAATVAYRFSGAFVRVPPPAEPMELLTAARELTGDDPGDAAVALAEAAVLTDAFGSDQGPAENMVADTLAAAARAVELARRTDDPLTGSAALDALAGAQSWAGDSFAASATARRRVELLSSMPVTPATRLELTDALVSGTDTSLGVGDLPTARRWARQLADLPLLAEVGHYATSWLLTVDALAGDGNSVLALSGRFLEAWQRTGRVRAPRLGAAAAAVAMIHGLRGDDGARREWLSVAEELGSTPDRSAGYGAVYDAIVQLQHGEAEAALARLAAEPEDIWKWVTWIWLHWYVALRAEAAALTGHPDARRRIAAGRAIVAGNPVAAAQLDRAEAMLDGDRNRLLAAATAFDAAGCRYQWARTLVLLGGEHAVTGASALADLGVAAEGAGR</sequence>
<dbReference type="CDD" id="cd06170">
    <property type="entry name" value="LuxR_C_like"/>
    <property type="match status" value="1"/>
</dbReference>
<dbReference type="PANTHER" id="PTHR47691">
    <property type="entry name" value="REGULATOR-RELATED"/>
    <property type="match status" value="1"/>
</dbReference>